<keyword evidence="4" id="KW-0472">Membrane</keyword>
<dbReference type="Proteomes" id="UP000297914">
    <property type="component" value="Unassembled WGS sequence"/>
</dbReference>
<accession>A0A5F0KD43</accession>
<comment type="catalytic activity">
    <reaction evidence="3">
        <text>2 GTP = 3',3'-c-di-GMP + 2 diphosphate</text>
        <dbReference type="Rhea" id="RHEA:24898"/>
        <dbReference type="ChEBI" id="CHEBI:33019"/>
        <dbReference type="ChEBI" id="CHEBI:37565"/>
        <dbReference type="ChEBI" id="CHEBI:58805"/>
        <dbReference type="EC" id="2.7.7.65"/>
    </reaction>
</comment>
<dbReference type="GO" id="GO:0043709">
    <property type="term" value="P:cell adhesion involved in single-species biofilm formation"/>
    <property type="evidence" value="ECO:0007669"/>
    <property type="project" value="TreeGrafter"/>
</dbReference>
<keyword evidence="4" id="KW-0812">Transmembrane</keyword>
<evidence type="ECO:0000313" key="9">
    <source>
        <dbReference type="Proteomes" id="UP000297914"/>
    </source>
</evidence>
<evidence type="ECO:0000256" key="2">
    <source>
        <dbReference type="ARBA" id="ARBA00012528"/>
    </source>
</evidence>
<dbReference type="AlphaFoldDB" id="A0A5F0KD43"/>
<dbReference type="Gene3D" id="3.30.70.270">
    <property type="match status" value="1"/>
</dbReference>
<dbReference type="FunFam" id="3.30.70.270:FF:000001">
    <property type="entry name" value="Diguanylate cyclase domain protein"/>
    <property type="match status" value="1"/>
</dbReference>
<comment type="cofactor">
    <cofactor evidence="1">
        <name>Mg(2+)</name>
        <dbReference type="ChEBI" id="CHEBI:18420"/>
    </cofactor>
</comment>
<dbReference type="EC" id="2.7.7.65" evidence="2"/>
<dbReference type="GO" id="GO:0052621">
    <property type="term" value="F:diguanylate cyclase activity"/>
    <property type="evidence" value="ECO:0007669"/>
    <property type="project" value="UniProtKB-EC"/>
</dbReference>
<dbReference type="NCBIfam" id="TIGR00254">
    <property type="entry name" value="GGDEF"/>
    <property type="match status" value="1"/>
</dbReference>
<gene>
    <name evidence="6" type="ORF">DRM93_05615</name>
    <name evidence="7" type="ORF">DRM94_05615</name>
</gene>
<dbReference type="PANTHER" id="PTHR45138:SF9">
    <property type="entry name" value="DIGUANYLATE CYCLASE DGCM-RELATED"/>
    <property type="match status" value="1"/>
</dbReference>
<dbReference type="PANTHER" id="PTHR45138">
    <property type="entry name" value="REGULATORY COMPONENTS OF SENSORY TRANSDUCTION SYSTEM"/>
    <property type="match status" value="1"/>
</dbReference>
<sequence>MAQNRFFNALEKSDTSLISSTILSDEVSLQQHDFLVKHITGMSRKGMQIFVASNLMILLVVLLRIIYVTALDYAHFEAPLFTGMFDFHYDRYIMVAMLVSYSLFMVYPSLCFGNKHRTTHTDKRFQRCFITCTYVFTMVWLAVLSYYQHQVIHDATVILSIQPALIVLIPISYIGAILVIPHFSMVMLLCLVLNQMLGNHSVSIAMSILVIGFLMSFIAMIFYAVRRAIGFIAQIEYNNFKLTKKLIHSLNMDALLSIPNRQAFFSCAGNKLARKKESSEAAAVLMIDVDHFKKYNDRYGHPAGDRCLQKVAGCLQSCVREDIDFVGRYGGEEFIVFLDATDAAGALIVAARIRQRMMTMGLRHEASETARHVTLSIGIAPWQFGKTLEQLCEQADKALYEAKHAGRNQHVVYEESADASGAPNTPCGDAP</sequence>
<dbReference type="GO" id="GO:0005886">
    <property type="term" value="C:plasma membrane"/>
    <property type="evidence" value="ECO:0007669"/>
    <property type="project" value="TreeGrafter"/>
</dbReference>
<evidence type="ECO:0000313" key="6">
    <source>
        <dbReference type="EMBL" id="TFF78383.1"/>
    </source>
</evidence>
<feature type="transmembrane region" description="Helical" evidence="4">
    <location>
        <begin position="204"/>
        <end position="225"/>
    </location>
</feature>
<feature type="transmembrane region" description="Helical" evidence="4">
    <location>
        <begin position="49"/>
        <end position="71"/>
    </location>
</feature>
<evidence type="ECO:0000313" key="8">
    <source>
        <dbReference type="Proteomes" id="UP000297720"/>
    </source>
</evidence>
<evidence type="ECO:0000256" key="3">
    <source>
        <dbReference type="ARBA" id="ARBA00034247"/>
    </source>
</evidence>
<dbReference type="InterPro" id="IPR043128">
    <property type="entry name" value="Rev_trsase/Diguanyl_cyclase"/>
</dbReference>
<dbReference type="CDD" id="cd01949">
    <property type="entry name" value="GGDEF"/>
    <property type="match status" value="1"/>
</dbReference>
<evidence type="ECO:0000259" key="5">
    <source>
        <dbReference type="PROSITE" id="PS50887"/>
    </source>
</evidence>
<dbReference type="EMBL" id="QORK01000008">
    <property type="protein sequence ID" value="TFF82443.1"/>
    <property type="molecule type" value="Genomic_DNA"/>
</dbReference>
<dbReference type="InterPro" id="IPR029787">
    <property type="entry name" value="Nucleotide_cyclase"/>
</dbReference>
<dbReference type="SMART" id="SM00267">
    <property type="entry name" value="GGDEF"/>
    <property type="match status" value="1"/>
</dbReference>
<dbReference type="Proteomes" id="UP000297720">
    <property type="component" value="Unassembled WGS sequence"/>
</dbReference>
<dbReference type="GO" id="GO:1902201">
    <property type="term" value="P:negative regulation of bacterial-type flagellum-dependent cell motility"/>
    <property type="evidence" value="ECO:0007669"/>
    <property type="project" value="TreeGrafter"/>
</dbReference>
<dbReference type="RefSeq" id="WP_134695080.1">
    <property type="nucleotide sequence ID" value="NZ_QORJ01000009.1"/>
</dbReference>
<protein>
    <recommendedName>
        <fullName evidence="2">diguanylate cyclase</fullName>
        <ecNumber evidence="2">2.7.7.65</ecNumber>
    </recommendedName>
</protein>
<name>A0A5F0KD43_9GAMM</name>
<organism evidence="7 9">
    <name type="scientific">Aeromonas taiwanensis</name>
    <dbReference type="NCBI Taxonomy" id="633417"/>
    <lineage>
        <taxon>Bacteria</taxon>
        <taxon>Pseudomonadati</taxon>
        <taxon>Pseudomonadota</taxon>
        <taxon>Gammaproteobacteria</taxon>
        <taxon>Aeromonadales</taxon>
        <taxon>Aeromonadaceae</taxon>
        <taxon>Aeromonas</taxon>
    </lineage>
</organism>
<keyword evidence="8" id="KW-1185">Reference proteome</keyword>
<feature type="domain" description="GGDEF" evidence="5">
    <location>
        <begin position="280"/>
        <end position="415"/>
    </location>
</feature>
<feature type="transmembrane region" description="Helical" evidence="4">
    <location>
        <begin position="167"/>
        <end position="192"/>
    </location>
</feature>
<dbReference type="InterPro" id="IPR000160">
    <property type="entry name" value="GGDEF_dom"/>
</dbReference>
<comment type="caution">
    <text evidence="7">The sequence shown here is derived from an EMBL/GenBank/DDBJ whole genome shotgun (WGS) entry which is preliminary data.</text>
</comment>
<feature type="transmembrane region" description="Helical" evidence="4">
    <location>
        <begin position="125"/>
        <end position="147"/>
    </location>
</feature>
<reference evidence="7 9" key="1">
    <citation type="submission" date="2018-06" db="EMBL/GenBank/DDBJ databases">
        <title>Occurrence of a novel blaKPC-2- and qnrS2- harbouring IncP6 plasmid from Aeromonas taiwanensis isolates recovered from the river sediments.</title>
        <authorList>
            <person name="Zheng B."/>
            <person name="Yu X."/>
            <person name="Xiao Y."/>
        </authorList>
    </citation>
    <scope>NUCLEOTIDE SEQUENCE [LARGE SCALE GENOMIC DNA]</scope>
    <source>
        <strain evidence="6 8">1713</strain>
        <strain evidence="7 9">198</strain>
    </source>
</reference>
<evidence type="ECO:0000313" key="7">
    <source>
        <dbReference type="EMBL" id="TFF82443.1"/>
    </source>
</evidence>
<dbReference type="Pfam" id="PF00990">
    <property type="entry name" value="GGDEF"/>
    <property type="match status" value="1"/>
</dbReference>
<dbReference type="SUPFAM" id="SSF55073">
    <property type="entry name" value="Nucleotide cyclase"/>
    <property type="match status" value="1"/>
</dbReference>
<keyword evidence="4" id="KW-1133">Transmembrane helix</keyword>
<dbReference type="EMBL" id="QORL01000008">
    <property type="protein sequence ID" value="TFF78383.1"/>
    <property type="molecule type" value="Genomic_DNA"/>
</dbReference>
<evidence type="ECO:0000256" key="1">
    <source>
        <dbReference type="ARBA" id="ARBA00001946"/>
    </source>
</evidence>
<evidence type="ECO:0000256" key="4">
    <source>
        <dbReference type="SAM" id="Phobius"/>
    </source>
</evidence>
<dbReference type="OrthoDB" id="9812260at2"/>
<feature type="transmembrane region" description="Helical" evidence="4">
    <location>
        <begin position="91"/>
        <end position="113"/>
    </location>
</feature>
<dbReference type="PROSITE" id="PS50887">
    <property type="entry name" value="GGDEF"/>
    <property type="match status" value="1"/>
</dbReference>
<proteinExistence type="predicted"/>
<dbReference type="InterPro" id="IPR050469">
    <property type="entry name" value="Diguanylate_Cyclase"/>
</dbReference>